<dbReference type="Proteomes" id="UP000032266">
    <property type="component" value="Chromosome"/>
</dbReference>
<dbReference type="STRING" id="1445510.YC6258_00049"/>
<dbReference type="KEGG" id="gsn:YC6258_00049"/>
<protein>
    <submittedName>
        <fullName evidence="1">Uncharacterized protein</fullName>
    </submittedName>
</protein>
<dbReference type="AlphaFoldDB" id="A0A0C5UXR9"/>
<reference evidence="1 2" key="1">
    <citation type="submission" date="2014-01" db="EMBL/GenBank/DDBJ databases">
        <title>Full genme sequencing of cellulolytic bacterium Gynuella sunshinyii YC6258T gen. nov., sp. nov.</title>
        <authorList>
            <person name="Khan H."/>
            <person name="Chung E.J."/>
            <person name="Chung Y.R."/>
        </authorList>
    </citation>
    <scope>NUCLEOTIDE SEQUENCE [LARGE SCALE GENOMIC DNA]</scope>
    <source>
        <strain evidence="1 2">YC6258</strain>
    </source>
</reference>
<accession>A0A0C5UXR9</accession>
<organism evidence="1 2">
    <name type="scientific">Gynuella sunshinyii YC6258</name>
    <dbReference type="NCBI Taxonomy" id="1445510"/>
    <lineage>
        <taxon>Bacteria</taxon>
        <taxon>Pseudomonadati</taxon>
        <taxon>Pseudomonadota</taxon>
        <taxon>Gammaproteobacteria</taxon>
        <taxon>Oceanospirillales</taxon>
        <taxon>Saccharospirillaceae</taxon>
        <taxon>Gynuella</taxon>
    </lineage>
</organism>
<name>A0A0C5UXR9_9GAMM</name>
<evidence type="ECO:0000313" key="2">
    <source>
        <dbReference type="Proteomes" id="UP000032266"/>
    </source>
</evidence>
<dbReference type="HOGENOM" id="CLU_3136216_0_0_6"/>
<proteinExistence type="predicted"/>
<evidence type="ECO:0000313" key="1">
    <source>
        <dbReference type="EMBL" id="AJQ92105.1"/>
    </source>
</evidence>
<dbReference type="EMBL" id="CP007142">
    <property type="protein sequence ID" value="AJQ92105.1"/>
    <property type="molecule type" value="Genomic_DNA"/>
</dbReference>
<sequence length="49" mass="5453">MGAGNSVYIDILVFSYPVIFLRPANNNFSSGEFYLAKGKLHGDYLISPR</sequence>
<gene>
    <name evidence="1" type="ORF">YC6258_00049</name>
</gene>
<keyword evidence="2" id="KW-1185">Reference proteome</keyword>